<feature type="region of interest" description="Disordered" evidence="3">
    <location>
        <begin position="295"/>
        <end position="314"/>
    </location>
</feature>
<reference evidence="6" key="1">
    <citation type="journal article" date="2011" name="Proc. Natl. Acad. Sci. U.S.A.">
        <title>Obligate biotrophy features unraveled by the genomic analysis of rust fungi.</title>
        <authorList>
            <person name="Duplessis S."/>
            <person name="Cuomo C.A."/>
            <person name="Lin Y.-C."/>
            <person name="Aerts A."/>
            <person name="Tisserant E."/>
            <person name="Veneault-Fourrey C."/>
            <person name="Joly D.L."/>
            <person name="Hacquard S."/>
            <person name="Amselem J."/>
            <person name="Cantarel B.L."/>
            <person name="Chiu R."/>
            <person name="Coutinho P.M."/>
            <person name="Feau N."/>
            <person name="Field M."/>
            <person name="Frey P."/>
            <person name="Gelhaye E."/>
            <person name="Goldberg J."/>
            <person name="Grabherr M.G."/>
            <person name="Kodira C.D."/>
            <person name="Kohler A."/>
            <person name="Kuees U."/>
            <person name="Lindquist E.A."/>
            <person name="Lucas S.M."/>
            <person name="Mago R."/>
            <person name="Mauceli E."/>
            <person name="Morin E."/>
            <person name="Murat C."/>
            <person name="Pangilinan J.L."/>
            <person name="Park R."/>
            <person name="Pearson M."/>
            <person name="Quesneville H."/>
            <person name="Rouhier N."/>
            <person name="Sakthikumar S."/>
            <person name="Salamov A.A."/>
            <person name="Schmutz J."/>
            <person name="Selles B."/>
            <person name="Shapiro H."/>
            <person name="Tanguay P."/>
            <person name="Tuskan G.A."/>
            <person name="Henrissat B."/>
            <person name="Van de Peer Y."/>
            <person name="Rouze P."/>
            <person name="Ellis J.G."/>
            <person name="Dodds P.N."/>
            <person name="Schein J.E."/>
            <person name="Zhong S."/>
            <person name="Hamelin R.C."/>
            <person name="Grigoriev I.V."/>
            <person name="Szabo L.J."/>
            <person name="Martin F."/>
        </authorList>
    </citation>
    <scope>NUCLEOTIDE SEQUENCE [LARGE SCALE GENOMIC DNA]</scope>
    <source>
        <strain evidence="6">98AG31 / pathotype 3-4-7</strain>
    </source>
</reference>
<evidence type="ECO:0000259" key="4">
    <source>
        <dbReference type="SMART" id="SM00385"/>
    </source>
</evidence>
<feature type="non-terminal residue" evidence="5">
    <location>
        <position position="1"/>
    </location>
</feature>
<evidence type="ECO:0000256" key="1">
    <source>
        <dbReference type="ARBA" id="ARBA00023127"/>
    </source>
</evidence>
<dbReference type="InParanoid" id="F4RJV1"/>
<sequence>RHWRFSESGLEKARRDLNEGAVGRVRAKLEEERIDEDIKISTSAIEYLTVADELSLVTFYLTKISQLCRASFFRLPESVEASAMSYLKRFYLRNTCMDYHPKNIMLTCLFLATKTENTSISIDSFASRIPKTTNDDVLSMEFLVAQSLRFEFKVHHAHLAARGIYLDLQQTLMNSGMGEQDDIEVLNERWIEVKELLRFSRLTDAEFLWTPSQIATAVWWIIEPERITEWIKSKAQRLLMSYLPSLVELIKKSKSTSIDKERVTAIDRRLKFCRNPEKDPNSNLYKIKLKQSEQEEMVKQQEKSLREKVDDPFT</sequence>
<dbReference type="SUPFAM" id="SSF47954">
    <property type="entry name" value="Cyclin-like"/>
    <property type="match status" value="2"/>
</dbReference>
<dbReference type="GO" id="GO:0061575">
    <property type="term" value="F:cyclin-dependent protein serine/threonine kinase activator activity"/>
    <property type="evidence" value="ECO:0007669"/>
    <property type="project" value="EnsemblFungi"/>
</dbReference>
<evidence type="ECO:0000256" key="3">
    <source>
        <dbReference type="SAM" id="MobiDB-lite"/>
    </source>
</evidence>
<accession>F4RJV1</accession>
<dbReference type="FunFam" id="1.10.472.10:FF:000095">
    <property type="entry name" value="Cyclin Ccl1, putative (AFU_orthologue AFUA_5G07030)"/>
    <property type="match status" value="1"/>
</dbReference>
<gene>
    <name evidence="5" type="ORF">MELLADRAFT_35564</name>
</gene>
<dbReference type="Pfam" id="PF16899">
    <property type="entry name" value="Cyclin_C_2"/>
    <property type="match status" value="1"/>
</dbReference>
<dbReference type="Gene3D" id="1.10.472.10">
    <property type="entry name" value="Cyclin-like"/>
    <property type="match status" value="1"/>
</dbReference>
<evidence type="ECO:0000313" key="6">
    <source>
        <dbReference type="Proteomes" id="UP000001072"/>
    </source>
</evidence>
<proteinExistence type="inferred from homology"/>
<dbReference type="EMBL" id="GL883104">
    <property type="protein sequence ID" value="EGG07432.1"/>
    <property type="molecule type" value="Genomic_DNA"/>
</dbReference>
<dbReference type="InterPro" id="IPR036915">
    <property type="entry name" value="Cyclin-like_sf"/>
</dbReference>
<dbReference type="HOGENOM" id="CLU_022620_4_0_1"/>
<feature type="domain" description="Cyclin-like" evidence="4">
    <location>
        <begin position="62"/>
        <end position="146"/>
    </location>
</feature>
<dbReference type="SMART" id="SM00385">
    <property type="entry name" value="CYCLIN"/>
    <property type="match status" value="1"/>
</dbReference>
<keyword evidence="1 2" id="KW-0195">Cyclin</keyword>
<evidence type="ECO:0000313" key="5">
    <source>
        <dbReference type="EMBL" id="EGG07432.1"/>
    </source>
</evidence>
<dbReference type="InterPro" id="IPR031658">
    <property type="entry name" value="Cyclin_C_2"/>
</dbReference>
<dbReference type="VEuPathDB" id="FungiDB:MELLADRAFT_35564"/>
<dbReference type="InterPro" id="IPR013763">
    <property type="entry name" value="Cyclin-like_dom"/>
</dbReference>
<dbReference type="InterPro" id="IPR043198">
    <property type="entry name" value="Cyclin/Ssn8"/>
</dbReference>
<dbReference type="Pfam" id="PF00134">
    <property type="entry name" value="Cyclin_N"/>
    <property type="match status" value="1"/>
</dbReference>
<dbReference type="InterPro" id="IPR006671">
    <property type="entry name" value="Cyclin_N"/>
</dbReference>
<dbReference type="eggNOG" id="KOG2496">
    <property type="taxonomic scope" value="Eukaryota"/>
</dbReference>
<comment type="similarity">
    <text evidence="2">Belongs to the cyclin family.</text>
</comment>
<keyword evidence="6" id="KW-1185">Reference proteome</keyword>
<dbReference type="GO" id="GO:0006357">
    <property type="term" value="P:regulation of transcription by RNA polymerase II"/>
    <property type="evidence" value="ECO:0007669"/>
    <property type="project" value="InterPro"/>
</dbReference>
<dbReference type="STRING" id="747676.F4RJV1"/>
<dbReference type="Proteomes" id="UP000001072">
    <property type="component" value="Unassembled WGS sequence"/>
</dbReference>
<dbReference type="PANTHER" id="PTHR10026">
    <property type="entry name" value="CYCLIN"/>
    <property type="match status" value="1"/>
</dbReference>
<evidence type="ECO:0000256" key="2">
    <source>
        <dbReference type="RuleBase" id="RU000383"/>
    </source>
</evidence>
<dbReference type="CDD" id="cd20525">
    <property type="entry name" value="CYCLIN_CCNH_rpt2"/>
    <property type="match status" value="1"/>
</dbReference>
<name>F4RJV1_MELLP</name>
<dbReference type="KEGG" id="mlr:MELLADRAFT_35564"/>
<dbReference type="RefSeq" id="XP_007409339.1">
    <property type="nucleotide sequence ID" value="XM_007409277.1"/>
</dbReference>
<dbReference type="OrthoDB" id="340962at2759"/>
<protein>
    <recommendedName>
        <fullName evidence="4">Cyclin-like domain-containing protein</fullName>
    </recommendedName>
</protein>
<dbReference type="FunCoup" id="F4RJV1">
    <property type="interactions" value="606"/>
</dbReference>
<dbReference type="AlphaFoldDB" id="F4RJV1"/>
<dbReference type="GeneID" id="18927479"/>
<dbReference type="GO" id="GO:0070985">
    <property type="term" value="C:transcription factor TFIIK complex"/>
    <property type="evidence" value="ECO:0007669"/>
    <property type="project" value="EnsemblFungi"/>
</dbReference>
<organism evidence="6">
    <name type="scientific">Melampsora larici-populina (strain 98AG31 / pathotype 3-4-7)</name>
    <name type="common">Poplar leaf rust fungus</name>
    <dbReference type="NCBI Taxonomy" id="747676"/>
    <lineage>
        <taxon>Eukaryota</taxon>
        <taxon>Fungi</taxon>
        <taxon>Dikarya</taxon>
        <taxon>Basidiomycota</taxon>
        <taxon>Pucciniomycotina</taxon>
        <taxon>Pucciniomycetes</taxon>
        <taxon>Pucciniales</taxon>
        <taxon>Melampsoraceae</taxon>
        <taxon>Melampsora</taxon>
    </lineage>
</organism>
<dbReference type="CDD" id="cd20524">
    <property type="entry name" value="CYCLIN_CCNH_rpt1"/>
    <property type="match status" value="1"/>
</dbReference>